<dbReference type="RefSeq" id="XP_030377777.1">
    <property type="nucleotide sequence ID" value="XM_030521917.1"/>
</dbReference>
<dbReference type="Pfam" id="PF00503">
    <property type="entry name" value="G-alpha"/>
    <property type="match status" value="1"/>
</dbReference>
<keyword evidence="9" id="KW-1185">Reference proteome</keyword>
<keyword evidence="2 6" id="KW-0547">Nucleotide-binding</keyword>
<organism evidence="9 10">
    <name type="scientific">Drosophila lebanonensis</name>
    <name type="common">Fruit fly</name>
    <name type="synonym">Scaptodrosophila lebanonensis</name>
    <dbReference type="NCBI Taxonomy" id="7225"/>
    <lineage>
        <taxon>Eukaryota</taxon>
        <taxon>Metazoa</taxon>
        <taxon>Ecdysozoa</taxon>
        <taxon>Arthropoda</taxon>
        <taxon>Hexapoda</taxon>
        <taxon>Insecta</taxon>
        <taxon>Pterygota</taxon>
        <taxon>Neoptera</taxon>
        <taxon>Endopterygota</taxon>
        <taxon>Diptera</taxon>
        <taxon>Brachycera</taxon>
        <taxon>Muscomorpha</taxon>
        <taxon>Ephydroidea</taxon>
        <taxon>Drosophilidae</taxon>
        <taxon>Scaptodrosophila</taxon>
    </lineage>
</organism>
<evidence type="ECO:0000256" key="6">
    <source>
        <dbReference type="PIRSR" id="PIRSR601019-1"/>
    </source>
</evidence>
<keyword evidence="5" id="KW-0807">Transducer</keyword>
<dbReference type="GO" id="GO:0007188">
    <property type="term" value="P:adenylate cyclase-modulating G protein-coupled receptor signaling pathway"/>
    <property type="evidence" value="ECO:0007669"/>
    <property type="project" value="TreeGrafter"/>
</dbReference>
<dbReference type="GO" id="GO:0031683">
    <property type="term" value="F:G-protein beta/gamma-subunit complex binding"/>
    <property type="evidence" value="ECO:0007669"/>
    <property type="project" value="InterPro"/>
</dbReference>
<proteinExistence type="predicted"/>
<feature type="binding site" evidence="6">
    <location>
        <begin position="50"/>
        <end position="55"/>
    </location>
    <ligand>
        <name>GTP</name>
        <dbReference type="ChEBI" id="CHEBI:37565"/>
    </ligand>
</feature>
<dbReference type="FunFam" id="3.40.50.300:FF:000692">
    <property type="entry name" value="Guanine nucleotide-binding protein subunit alpha"/>
    <property type="match status" value="1"/>
</dbReference>
<feature type="coiled-coil region" evidence="8">
    <location>
        <begin position="9"/>
        <end position="40"/>
    </location>
</feature>
<feature type="binding site" evidence="7">
    <location>
        <position position="187"/>
    </location>
    <ligand>
        <name>Mg(2+)</name>
        <dbReference type="ChEBI" id="CHEBI:18420"/>
    </ligand>
</feature>
<keyword evidence="3 7" id="KW-0460">Magnesium</keyword>
<dbReference type="AlphaFoldDB" id="A0A6J2TS69"/>
<dbReference type="GO" id="GO:0000902">
    <property type="term" value="P:cell morphogenesis"/>
    <property type="evidence" value="ECO:0007669"/>
    <property type="project" value="UniProtKB-ARBA"/>
</dbReference>
<dbReference type="SUPFAM" id="SSF52540">
    <property type="entry name" value="P-loop containing nucleoside triphosphate hydrolases"/>
    <property type="match status" value="1"/>
</dbReference>
<dbReference type="GO" id="GO:0003925">
    <property type="term" value="F:G protein activity"/>
    <property type="evidence" value="ECO:0007669"/>
    <property type="project" value="UniProtKB-ARBA"/>
</dbReference>
<evidence type="ECO:0000256" key="7">
    <source>
        <dbReference type="PIRSR" id="PIRSR601019-2"/>
    </source>
</evidence>
<dbReference type="PANTHER" id="PTHR10218">
    <property type="entry name" value="GTP-BINDING PROTEIN ALPHA SUBUNIT"/>
    <property type="match status" value="1"/>
</dbReference>
<feature type="binding site" evidence="6">
    <location>
        <begin position="275"/>
        <end position="278"/>
    </location>
    <ligand>
        <name>GTP</name>
        <dbReference type="ChEBI" id="CHEBI:37565"/>
    </ligand>
</feature>
<evidence type="ECO:0000256" key="1">
    <source>
        <dbReference type="ARBA" id="ARBA00022723"/>
    </source>
</evidence>
<dbReference type="Proteomes" id="UP000504634">
    <property type="component" value="Unplaced"/>
</dbReference>
<reference evidence="10" key="1">
    <citation type="submission" date="2025-08" db="UniProtKB">
        <authorList>
            <consortium name="RefSeq"/>
        </authorList>
    </citation>
    <scope>IDENTIFICATION</scope>
    <source>
        <strain evidence="10">11010-0011.00</strain>
        <tissue evidence="10">Whole body</tissue>
    </source>
</reference>
<feature type="binding site" evidence="6">
    <location>
        <begin position="181"/>
        <end position="187"/>
    </location>
    <ligand>
        <name>GTP</name>
        <dbReference type="ChEBI" id="CHEBI:37565"/>
    </ligand>
</feature>
<dbReference type="InterPro" id="IPR011025">
    <property type="entry name" value="GproteinA_insert"/>
</dbReference>
<gene>
    <name evidence="10" type="primary">LOC115626537</name>
</gene>
<dbReference type="SUPFAM" id="SSF47895">
    <property type="entry name" value="Transducin (alpha subunit), insertion domain"/>
    <property type="match status" value="1"/>
</dbReference>
<evidence type="ECO:0000256" key="5">
    <source>
        <dbReference type="ARBA" id="ARBA00023224"/>
    </source>
</evidence>
<evidence type="ECO:0000256" key="3">
    <source>
        <dbReference type="ARBA" id="ARBA00022842"/>
    </source>
</evidence>
<dbReference type="GeneID" id="115626537"/>
<feature type="binding site" evidence="6">
    <location>
        <begin position="206"/>
        <end position="210"/>
    </location>
    <ligand>
        <name>GTP</name>
        <dbReference type="ChEBI" id="CHEBI:37565"/>
    </ligand>
</feature>
<protein>
    <submittedName>
        <fullName evidence="10">Guanine nucleotide-binding protein subunit alpha-11-like</fullName>
    </submittedName>
</protein>
<dbReference type="FunFam" id="1.10.400.10:FF:000002">
    <property type="entry name" value="guanine nucleotide-binding protein G(Q) subunit alpha"/>
    <property type="match status" value="1"/>
</dbReference>
<feature type="binding site" evidence="7">
    <location>
        <position position="54"/>
    </location>
    <ligand>
        <name>Mg(2+)</name>
        <dbReference type="ChEBI" id="CHEBI:18420"/>
    </ligand>
</feature>
<sequence length="323" mass="37721">MSFLLCCCTENLTAEGRQAKERAKALKKAEREKKRQSREELKVFILGAGEAGKSTLIKQMQIIYGKGYSNEQKRAFIPLIYRNIFVSMKTMIDAMAVLNISYETPPHTDFAELIKSVDYEALTTFEDIYVDAIKALWNDVGVQECYSRRRQYQLTDSTEYYMTHLERITQPDYLPTEQDILRARMATEGTEGHLFKVDSFKIRMFDVGGQRSERRKWQSVLDSVTSLIFMASLSEYDQVLYEFNDMNRMKESIALFHELINDPIFSNSTVILFLNKTDLFEKKIMESDLVDYFPEYNDTNNMNFAFGAVKETIFKRNLQIFKN</sequence>
<evidence type="ECO:0000256" key="2">
    <source>
        <dbReference type="ARBA" id="ARBA00022741"/>
    </source>
</evidence>
<dbReference type="PANTHER" id="PTHR10218:SF329">
    <property type="entry name" value="GUANINE NUCLEOTIDE-BINDING PROTEIN G(Q) SUBUNIT ALPHA"/>
    <property type="match status" value="1"/>
</dbReference>
<accession>A0A6J2TS69</accession>
<dbReference type="GO" id="GO:0005834">
    <property type="term" value="C:heterotrimeric G-protein complex"/>
    <property type="evidence" value="ECO:0007669"/>
    <property type="project" value="TreeGrafter"/>
</dbReference>
<dbReference type="GO" id="GO:0046872">
    <property type="term" value="F:metal ion binding"/>
    <property type="evidence" value="ECO:0007669"/>
    <property type="project" value="UniProtKB-KW"/>
</dbReference>
<dbReference type="GO" id="GO:0030234">
    <property type="term" value="F:enzyme regulator activity"/>
    <property type="evidence" value="ECO:0007669"/>
    <property type="project" value="UniProtKB-ARBA"/>
</dbReference>
<keyword evidence="4 6" id="KW-0342">GTP-binding</keyword>
<dbReference type="Gene3D" id="3.40.50.300">
    <property type="entry name" value="P-loop containing nucleotide triphosphate hydrolases"/>
    <property type="match status" value="1"/>
</dbReference>
<evidence type="ECO:0000313" key="9">
    <source>
        <dbReference type="Proteomes" id="UP000504634"/>
    </source>
</evidence>
<dbReference type="SMART" id="SM00275">
    <property type="entry name" value="G_alpha"/>
    <property type="match status" value="1"/>
</dbReference>
<evidence type="ECO:0000256" key="4">
    <source>
        <dbReference type="ARBA" id="ARBA00023134"/>
    </source>
</evidence>
<feature type="binding site" evidence="6">
    <location>
        <begin position="156"/>
        <end position="157"/>
    </location>
    <ligand>
        <name>GTP</name>
        <dbReference type="ChEBI" id="CHEBI:37565"/>
    </ligand>
</feature>
<dbReference type="GO" id="GO:0050793">
    <property type="term" value="P:regulation of developmental process"/>
    <property type="evidence" value="ECO:0007669"/>
    <property type="project" value="UniProtKB-ARBA"/>
</dbReference>
<dbReference type="PROSITE" id="PS51882">
    <property type="entry name" value="G_ALPHA"/>
    <property type="match status" value="1"/>
</dbReference>
<dbReference type="CDD" id="cd00066">
    <property type="entry name" value="G-alpha"/>
    <property type="match status" value="1"/>
</dbReference>
<name>A0A6J2TS69_DROLE</name>
<dbReference type="GO" id="GO:0005737">
    <property type="term" value="C:cytoplasm"/>
    <property type="evidence" value="ECO:0007669"/>
    <property type="project" value="TreeGrafter"/>
</dbReference>
<dbReference type="Gene3D" id="1.10.400.10">
    <property type="entry name" value="GI Alpha 1, domain 2-like"/>
    <property type="match status" value="1"/>
</dbReference>
<dbReference type="InterPro" id="IPR001019">
    <property type="entry name" value="Gprotein_alpha_su"/>
</dbReference>
<keyword evidence="8" id="KW-0175">Coiled coil</keyword>
<dbReference type="GO" id="GO:0001664">
    <property type="term" value="F:G protein-coupled receptor binding"/>
    <property type="evidence" value="ECO:0007669"/>
    <property type="project" value="TreeGrafter"/>
</dbReference>
<dbReference type="InterPro" id="IPR027417">
    <property type="entry name" value="P-loop_NTPase"/>
</dbReference>
<evidence type="ECO:0000256" key="8">
    <source>
        <dbReference type="SAM" id="Coils"/>
    </source>
</evidence>
<keyword evidence="1 7" id="KW-0479">Metal-binding</keyword>
<dbReference type="GO" id="GO:0005525">
    <property type="term" value="F:GTP binding"/>
    <property type="evidence" value="ECO:0007669"/>
    <property type="project" value="UniProtKB-KW"/>
</dbReference>
<dbReference type="PRINTS" id="PR00318">
    <property type="entry name" value="GPROTEINA"/>
</dbReference>
<evidence type="ECO:0000313" key="10">
    <source>
        <dbReference type="RefSeq" id="XP_030377777.1"/>
    </source>
</evidence>